<feature type="compositionally biased region" description="Basic and acidic residues" evidence="1">
    <location>
        <begin position="540"/>
        <end position="550"/>
    </location>
</feature>
<feature type="compositionally biased region" description="Low complexity" evidence="1">
    <location>
        <begin position="10"/>
        <end position="22"/>
    </location>
</feature>
<feature type="region of interest" description="Disordered" evidence="1">
    <location>
        <begin position="249"/>
        <end position="268"/>
    </location>
</feature>
<accession>A0A6A6ZUN0</accession>
<evidence type="ECO:0000313" key="3">
    <source>
        <dbReference type="Proteomes" id="UP000799424"/>
    </source>
</evidence>
<protein>
    <recommendedName>
        <fullName evidence="4">CRIB domain-containing protein</fullName>
    </recommendedName>
</protein>
<dbReference type="OrthoDB" id="24581at2759"/>
<dbReference type="AlphaFoldDB" id="A0A6A6ZUN0"/>
<feature type="compositionally biased region" description="Polar residues" evidence="1">
    <location>
        <begin position="252"/>
        <end position="268"/>
    </location>
</feature>
<feature type="compositionally biased region" description="Low complexity" evidence="1">
    <location>
        <begin position="685"/>
        <end position="701"/>
    </location>
</feature>
<feature type="compositionally biased region" description="Low complexity" evidence="1">
    <location>
        <begin position="311"/>
        <end position="320"/>
    </location>
</feature>
<feature type="compositionally biased region" description="Polar residues" evidence="1">
    <location>
        <begin position="452"/>
        <end position="479"/>
    </location>
</feature>
<keyword evidence="3" id="KW-1185">Reference proteome</keyword>
<feature type="region of interest" description="Disordered" evidence="1">
    <location>
        <begin position="530"/>
        <end position="550"/>
    </location>
</feature>
<feature type="region of interest" description="Disordered" evidence="1">
    <location>
        <begin position="1"/>
        <end position="132"/>
    </location>
</feature>
<sequence>MLTSNKSDAPPRSRQSSTDSPSTDPPSPASTSGTWNPQCVDNYPDGSMHSPEQRHRTYFGKRSSVFRSRVRSNTAASAMSTTPSVMSLNALNMAHADTSRPGSPLPFRSNGYQGQAELSGSRKSLFRGRKGKRLSDSVSSGIVMKEYQEMDMGDKRTSVLRKGKKRDNQHEAPFRGLKERISSPFGFQHLTHTDRHQVAAFEQSLGGKLAAGLQVHTSQLQSDDPNGTGAHDLHFVNFSSENIGAQEYRSPSAVSFRSPPQSPQKLNESYSPIASTQEQGFIPTLRHSRSVESFSQPGVNLRNHRHSQSVLAPPRLSSLPPLAPIDDDVTEEVPQSGRTSYGRSRSKRESGIWDTFSLATATTEPHLPGIRDDSIYVGHALTTPDDTAILAMTPPPSFSPSLDDVAEEPERFIRPRPAPQPPMRTPTTPKSPYFDSSIFKNQRSPAARLRTRGNSHTSPRSYSQRDLTSRPTSQTSDTLGSPEPGRRGPVRRSYSNRRQSNTWRVPEDSWEDDIDYAYEHAMEADCEFDWDRASGGGDDGSPHDVHRQKGQEKVHTAHRNAQQPPAALQPAFEPSLRYDERDFRASLLVPSPVGVPELEPTSAASASTLDTGLTTPCDPFNNTSASAAGGFLLNPSLLVPRDYKEDLEHTYEDLLDEYNDSERHFHLVDPRHSATSSARSRRSSYDSSLMSSAQSSGMWSSPVRRSASSAGSVPELVPSRRNRRDVTFSLMIDQLTDSVASLSHLDEDQEDSDVTPPGRVLENRTFFPAEEESEEPVASRRSIENELRASLELARRGSQRVERSSMALEAISSLDLSRDNSQRSTHIPARHHKQAMSDSGAKLLVTSSTPTEGHSPKPRSRAATTQPARSPMLSLFPAPPRYSPTPNRL</sequence>
<evidence type="ECO:0008006" key="4">
    <source>
        <dbReference type="Google" id="ProtNLM"/>
    </source>
</evidence>
<dbReference type="EMBL" id="MU006231">
    <property type="protein sequence ID" value="KAF2824047.1"/>
    <property type="molecule type" value="Genomic_DNA"/>
</dbReference>
<feature type="compositionally biased region" description="Basic and acidic residues" evidence="1">
    <location>
        <begin position="166"/>
        <end position="180"/>
    </location>
</feature>
<feature type="compositionally biased region" description="Polar residues" evidence="1">
    <location>
        <begin position="110"/>
        <end position="122"/>
    </location>
</feature>
<name>A0A6A6ZUN0_9PLEO</name>
<evidence type="ECO:0000256" key="1">
    <source>
        <dbReference type="SAM" id="MobiDB-lite"/>
    </source>
</evidence>
<feature type="region of interest" description="Disordered" evidence="1">
    <location>
        <begin position="160"/>
        <end position="180"/>
    </location>
</feature>
<feature type="region of interest" description="Disordered" evidence="1">
    <location>
        <begin position="667"/>
        <end position="718"/>
    </location>
</feature>
<dbReference type="Proteomes" id="UP000799424">
    <property type="component" value="Unassembled WGS sequence"/>
</dbReference>
<feature type="compositionally biased region" description="Polar residues" evidence="1">
    <location>
        <begin position="73"/>
        <end position="90"/>
    </location>
</feature>
<feature type="region of interest" description="Disordered" evidence="1">
    <location>
        <begin position="387"/>
        <end position="505"/>
    </location>
</feature>
<organism evidence="2 3">
    <name type="scientific">Ophiobolus disseminans</name>
    <dbReference type="NCBI Taxonomy" id="1469910"/>
    <lineage>
        <taxon>Eukaryota</taxon>
        <taxon>Fungi</taxon>
        <taxon>Dikarya</taxon>
        <taxon>Ascomycota</taxon>
        <taxon>Pezizomycotina</taxon>
        <taxon>Dothideomycetes</taxon>
        <taxon>Pleosporomycetidae</taxon>
        <taxon>Pleosporales</taxon>
        <taxon>Pleosporineae</taxon>
        <taxon>Phaeosphaeriaceae</taxon>
        <taxon>Ophiobolus</taxon>
    </lineage>
</organism>
<evidence type="ECO:0000313" key="2">
    <source>
        <dbReference type="EMBL" id="KAF2824047.1"/>
    </source>
</evidence>
<feature type="region of interest" description="Disordered" evidence="1">
    <location>
        <begin position="309"/>
        <end position="349"/>
    </location>
</feature>
<reference evidence="2" key="1">
    <citation type="journal article" date="2020" name="Stud. Mycol.">
        <title>101 Dothideomycetes genomes: a test case for predicting lifestyles and emergence of pathogens.</title>
        <authorList>
            <person name="Haridas S."/>
            <person name="Albert R."/>
            <person name="Binder M."/>
            <person name="Bloem J."/>
            <person name="Labutti K."/>
            <person name="Salamov A."/>
            <person name="Andreopoulos B."/>
            <person name="Baker S."/>
            <person name="Barry K."/>
            <person name="Bills G."/>
            <person name="Bluhm B."/>
            <person name="Cannon C."/>
            <person name="Castanera R."/>
            <person name="Culley D."/>
            <person name="Daum C."/>
            <person name="Ezra D."/>
            <person name="Gonzalez J."/>
            <person name="Henrissat B."/>
            <person name="Kuo A."/>
            <person name="Liang C."/>
            <person name="Lipzen A."/>
            <person name="Lutzoni F."/>
            <person name="Magnuson J."/>
            <person name="Mondo S."/>
            <person name="Nolan M."/>
            <person name="Ohm R."/>
            <person name="Pangilinan J."/>
            <person name="Park H.-J."/>
            <person name="Ramirez L."/>
            <person name="Alfaro M."/>
            <person name="Sun H."/>
            <person name="Tritt A."/>
            <person name="Yoshinaga Y."/>
            <person name="Zwiers L.-H."/>
            <person name="Turgeon B."/>
            <person name="Goodwin S."/>
            <person name="Spatafora J."/>
            <person name="Crous P."/>
            <person name="Grigoriev I."/>
        </authorList>
    </citation>
    <scope>NUCLEOTIDE SEQUENCE</scope>
    <source>
        <strain evidence="2">CBS 113818</strain>
    </source>
</reference>
<feature type="region of interest" description="Disordered" evidence="1">
    <location>
        <begin position="815"/>
        <end position="889"/>
    </location>
</feature>
<proteinExistence type="predicted"/>
<gene>
    <name evidence="2" type="ORF">CC86DRAFT_297603</name>
</gene>